<evidence type="ECO:0000256" key="3">
    <source>
        <dbReference type="ARBA" id="ARBA00022630"/>
    </source>
</evidence>
<comment type="similarity">
    <text evidence="2">Belongs to the FAD-binding oxidoreductase/transferase type 4 family.</text>
</comment>
<dbReference type="SUPFAM" id="SSF56176">
    <property type="entry name" value="FAD-binding/transporter-associated domain-like"/>
    <property type="match status" value="1"/>
</dbReference>
<keyword evidence="3" id="KW-0285">Flavoprotein</keyword>
<dbReference type="Proteomes" id="UP001500218">
    <property type="component" value="Unassembled WGS sequence"/>
</dbReference>
<dbReference type="InterPro" id="IPR016167">
    <property type="entry name" value="FAD-bd_PCMH_sub1"/>
</dbReference>
<evidence type="ECO:0000259" key="6">
    <source>
        <dbReference type="PROSITE" id="PS51387"/>
    </source>
</evidence>
<keyword evidence="5" id="KW-0560">Oxidoreductase</keyword>
<evidence type="ECO:0000313" key="7">
    <source>
        <dbReference type="EMBL" id="GAA1804119.1"/>
    </source>
</evidence>
<evidence type="ECO:0000256" key="5">
    <source>
        <dbReference type="ARBA" id="ARBA00023002"/>
    </source>
</evidence>
<evidence type="ECO:0000256" key="2">
    <source>
        <dbReference type="ARBA" id="ARBA00008000"/>
    </source>
</evidence>
<dbReference type="PANTHER" id="PTHR43716">
    <property type="entry name" value="D-2-HYDROXYGLUTARATE DEHYDROGENASE, MITOCHONDRIAL"/>
    <property type="match status" value="1"/>
</dbReference>
<comment type="caution">
    <text evidence="7">The sequence shown here is derived from an EMBL/GenBank/DDBJ whole genome shotgun (WGS) entry which is preliminary data.</text>
</comment>
<keyword evidence="4" id="KW-0274">FAD</keyword>
<evidence type="ECO:0000256" key="1">
    <source>
        <dbReference type="ARBA" id="ARBA00001974"/>
    </source>
</evidence>
<dbReference type="InterPro" id="IPR051264">
    <property type="entry name" value="FAD-oxidored/transferase_4"/>
</dbReference>
<dbReference type="InterPro" id="IPR016164">
    <property type="entry name" value="FAD-linked_Oxase-like_C"/>
</dbReference>
<sequence>MTLEESLRAVVGDGHVLTDDDLKASYETDWTRRFHGSARAVVRPADTAQVAAVLRACADAGVAVTVQGGNTGLVGGGIPAGGEVLLSLSRLTTLEPVDALAAQVTVGAGVTLEALQNHARAAGLDFGVDLAARSQASIGGLVATNAGGIRVVRYGSTRAQVVGVEAVLADGTVLSRLDPPAKDNTGYDLTQLLCGSEGTLAVITKVRVRLVPPAGEAAVALVGVDGTAGALRLLADARARLTTLAAAELCYAEGVALVRSVGRLPAPLPEDFPAYVVIECTGRTDPTDELVEMLGECEAVGDAAVASDASGRAKLWAYRETHTEAISATGVPVKLDVCVPLDRLEALVDELPGVIAAVAPDARPILFGHLNEGNLHVNVLGAEAVAEKVTDEVLRLVAAHRGSISSEHGVGRAKTPWLTLSRSPEEIGAMRRVKAALDPAGLLNPGVLLPT</sequence>
<dbReference type="Gene3D" id="3.30.465.10">
    <property type="match status" value="1"/>
</dbReference>
<dbReference type="Pfam" id="PF01565">
    <property type="entry name" value="FAD_binding_4"/>
    <property type="match status" value="1"/>
</dbReference>
<dbReference type="PROSITE" id="PS51387">
    <property type="entry name" value="FAD_PCMH"/>
    <property type="match status" value="1"/>
</dbReference>
<gene>
    <name evidence="7" type="ORF">GCM10009682_27330</name>
</gene>
<dbReference type="InterPro" id="IPR036318">
    <property type="entry name" value="FAD-bd_PCMH-like_sf"/>
</dbReference>
<dbReference type="InterPro" id="IPR016166">
    <property type="entry name" value="FAD-bd_PCMH"/>
</dbReference>
<keyword evidence="8" id="KW-1185">Reference proteome</keyword>
<proteinExistence type="inferred from homology"/>
<dbReference type="InterPro" id="IPR016171">
    <property type="entry name" value="Vanillyl_alc_oxidase_C-sub2"/>
</dbReference>
<protein>
    <submittedName>
        <fullName evidence="7">FAD-binding oxidoreductase</fullName>
    </submittedName>
</protein>
<dbReference type="Gene3D" id="3.30.70.2740">
    <property type="match status" value="1"/>
</dbReference>
<evidence type="ECO:0000256" key="4">
    <source>
        <dbReference type="ARBA" id="ARBA00022827"/>
    </source>
</evidence>
<evidence type="ECO:0000313" key="8">
    <source>
        <dbReference type="Proteomes" id="UP001500218"/>
    </source>
</evidence>
<dbReference type="RefSeq" id="WP_344130521.1">
    <property type="nucleotide sequence ID" value="NZ_BAAALT010000073.1"/>
</dbReference>
<comment type="cofactor">
    <cofactor evidence="1">
        <name>FAD</name>
        <dbReference type="ChEBI" id="CHEBI:57692"/>
    </cofactor>
</comment>
<dbReference type="EMBL" id="BAAALT010000073">
    <property type="protein sequence ID" value="GAA1804119.1"/>
    <property type="molecule type" value="Genomic_DNA"/>
</dbReference>
<dbReference type="Gene3D" id="3.30.43.10">
    <property type="entry name" value="Uridine Diphospho-n-acetylenolpyruvylglucosamine Reductase, domain 2"/>
    <property type="match status" value="1"/>
</dbReference>
<reference evidence="7 8" key="1">
    <citation type="journal article" date="2019" name="Int. J. Syst. Evol. Microbiol.">
        <title>The Global Catalogue of Microorganisms (GCM) 10K type strain sequencing project: providing services to taxonomists for standard genome sequencing and annotation.</title>
        <authorList>
            <consortium name="The Broad Institute Genomics Platform"/>
            <consortium name="The Broad Institute Genome Sequencing Center for Infectious Disease"/>
            <person name="Wu L."/>
            <person name="Ma J."/>
        </authorList>
    </citation>
    <scope>NUCLEOTIDE SEQUENCE [LARGE SCALE GENOMIC DNA]</scope>
    <source>
        <strain evidence="7 8">JCM 13250</strain>
    </source>
</reference>
<dbReference type="InterPro" id="IPR006094">
    <property type="entry name" value="Oxid_FAD_bind_N"/>
</dbReference>
<organism evidence="7 8">
    <name type="scientific">Luedemannella flava</name>
    <dbReference type="NCBI Taxonomy" id="349316"/>
    <lineage>
        <taxon>Bacteria</taxon>
        <taxon>Bacillati</taxon>
        <taxon>Actinomycetota</taxon>
        <taxon>Actinomycetes</taxon>
        <taxon>Micromonosporales</taxon>
        <taxon>Micromonosporaceae</taxon>
        <taxon>Luedemannella</taxon>
    </lineage>
</organism>
<accession>A0ABN2LZX8</accession>
<feature type="domain" description="FAD-binding PCMH-type" evidence="6">
    <location>
        <begin position="34"/>
        <end position="213"/>
    </location>
</feature>
<dbReference type="InterPro" id="IPR016169">
    <property type="entry name" value="FAD-bd_PCMH_sub2"/>
</dbReference>
<dbReference type="Gene3D" id="3.30.70.2190">
    <property type="match status" value="1"/>
</dbReference>
<name>A0ABN2LZX8_9ACTN</name>
<dbReference type="Gene3D" id="1.10.45.10">
    <property type="entry name" value="Vanillyl-alcohol Oxidase, Chain A, domain 4"/>
    <property type="match status" value="1"/>
</dbReference>
<dbReference type="PANTHER" id="PTHR43716:SF1">
    <property type="entry name" value="D-2-HYDROXYGLUTARATE DEHYDROGENASE, MITOCHONDRIAL"/>
    <property type="match status" value="1"/>
</dbReference>
<dbReference type="Pfam" id="PF02913">
    <property type="entry name" value="FAD-oxidase_C"/>
    <property type="match status" value="1"/>
</dbReference>
<dbReference type="SUPFAM" id="SSF55103">
    <property type="entry name" value="FAD-linked oxidases, C-terminal domain"/>
    <property type="match status" value="1"/>
</dbReference>
<dbReference type="InterPro" id="IPR004113">
    <property type="entry name" value="FAD-bd_oxidored_4_C"/>
</dbReference>